<reference evidence="5" key="1">
    <citation type="journal article" date="2019" name="Int. J. Syst. Evol. Microbiol.">
        <title>The Global Catalogue of Microorganisms (GCM) 10K type strain sequencing project: providing services to taxonomists for standard genome sequencing and annotation.</title>
        <authorList>
            <consortium name="The Broad Institute Genomics Platform"/>
            <consortium name="The Broad Institute Genome Sequencing Center for Infectious Disease"/>
            <person name="Wu L."/>
            <person name="Ma J."/>
        </authorList>
    </citation>
    <scope>NUCLEOTIDE SEQUENCE [LARGE SCALE GENOMIC DNA]</scope>
    <source>
        <strain evidence="5">NBRC 106396</strain>
    </source>
</reference>
<keyword evidence="5" id="KW-1185">Reference proteome</keyword>
<comment type="caution">
    <text evidence="4">The sequence shown here is derived from an EMBL/GenBank/DDBJ whole genome shotgun (WGS) entry which is preliminary data.</text>
</comment>
<evidence type="ECO:0000313" key="4">
    <source>
        <dbReference type="EMBL" id="MFC7370981.1"/>
    </source>
</evidence>
<evidence type="ECO:0000256" key="2">
    <source>
        <dbReference type="ARBA" id="ARBA00022723"/>
    </source>
</evidence>
<protein>
    <submittedName>
        <fullName evidence="4">Molybdate ABC transporter substrate-binding protein</fullName>
    </submittedName>
</protein>
<comment type="similarity">
    <text evidence="1">Belongs to the bacterial solute-binding protein ModA family.</text>
</comment>
<evidence type="ECO:0000256" key="1">
    <source>
        <dbReference type="ARBA" id="ARBA00009175"/>
    </source>
</evidence>
<sequence length="252" mass="27613">MNGRYKTLLVLALLFVVSGCGGEGSEKELTISAAASLQGTMNEIKKEFEKEQPDVKLVFNFGGSGSLQRQIEQGAPADMFLSAAKENTEALSKKNLIDGEVPFIANKLMLIAPINKPCSSLETCLEVSSRIASGTPETVPAGKYALSAIPEEMRNKSVYGKDVRTVLTLVEQGSADIGFVYQSDVTTSKKVTVVEEIKTTEEILYYGGILEKSSQKESARQFMKFLRLPRIQQLFAENGFTPLTTQQIKQVR</sequence>
<dbReference type="InterPro" id="IPR050682">
    <property type="entry name" value="ModA/WtpA"/>
</dbReference>
<dbReference type="NCBIfam" id="TIGR01256">
    <property type="entry name" value="modA"/>
    <property type="match status" value="1"/>
</dbReference>
<evidence type="ECO:0000256" key="3">
    <source>
        <dbReference type="ARBA" id="ARBA00022729"/>
    </source>
</evidence>
<accession>A0ABW2NQJ6</accession>
<dbReference type="InterPro" id="IPR005950">
    <property type="entry name" value="ModA"/>
</dbReference>
<dbReference type="RefSeq" id="WP_379747090.1">
    <property type="nucleotide sequence ID" value="NZ_JBHTCP010000009.1"/>
</dbReference>
<dbReference type="SUPFAM" id="SSF53850">
    <property type="entry name" value="Periplasmic binding protein-like II"/>
    <property type="match status" value="1"/>
</dbReference>
<keyword evidence="2" id="KW-0479">Metal-binding</keyword>
<dbReference type="PANTHER" id="PTHR30632:SF0">
    <property type="entry name" value="SULFATE-BINDING PROTEIN"/>
    <property type="match status" value="1"/>
</dbReference>
<keyword evidence="3" id="KW-0732">Signal</keyword>
<dbReference type="PIRSF" id="PIRSF004846">
    <property type="entry name" value="ModA"/>
    <property type="match status" value="1"/>
</dbReference>
<evidence type="ECO:0000313" key="5">
    <source>
        <dbReference type="Proteomes" id="UP001596549"/>
    </source>
</evidence>
<gene>
    <name evidence="4" type="primary">modA</name>
    <name evidence="4" type="ORF">ACFQPF_04770</name>
</gene>
<dbReference type="EMBL" id="JBHTCP010000009">
    <property type="protein sequence ID" value="MFC7370981.1"/>
    <property type="molecule type" value="Genomic_DNA"/>
</dbReference>
<dbReference type="Gene3D" id="3.40.190.10">
    <property type="entry name" value="Periplasmic binding protein-like II"/>
    <property type="match status" value="2"/>
</dbReference>
<name>A0ABW2NQJ6_9BACL</name>
<proteinExistence type="inferred from homology"/>
<dbReference type="Pfam" id="PF13531">
    <property type="entry name" value="SBP_bac_11"/>
    <property type="match status" value="1"/>
</dbReference>
<organism evidence="4 5">
    <name type="scientific">Fictibacillus iocasae</name>
    <dbReference type="NCBI Taxonomy" id="2715437"/>
    <lineage>
        <taxon>Bacteria</taxon>
        <taxon>Bacillati</taxon>
        <taxon>Bacillota</taxon>
        <taxon>Bacilli</taxon>
        <taxon>Bacillales</taxon>
        <taxon>Fictibacillaceae</taxon>
        <taxon>Fictibacillus</taxon>
    </lineage>
</organism>
<dbReference type="PANTHER" id="PTHR30632">
    <property type="entry name" value="MOLYBDATE-BINDING PERIPLASMIC PROTEIN"/>
    <property type="match status" value="1"/>
</dbReference>
<dbReference type="PROSITE" id="PS51257">
    <property type="entry name" value="PROKAR_LIPOPROTEIN"/>
    <property type="match status" value="1"/>
</dbReference>
<dbReference type="Proteomes" id="UP001596549">
    <property type="component" value="Unassembled WGS sequence"/>
</dbReference>